<evidence type="ECO:0000313" key="3">
    <source>
        <dbReference type="Proteomes" id="UP000053070"/>
    </source>
</evidence>
<feature type="transmembrane region" description="Helical" evidence="1">
    <location>
        <begin position="21"/>
        <end position="38"/>
    </location>
</feature>
<keyword evidence="1" id="KW-0812">Transmembrane</keyword>
<proteinExistence type="predicted"/>
<gene>
    <name evidence="2" type="ORF">AAW01_08930</name>
</gene>
<evidence type="ECO:0000313" key="2">
    <source>
        <dbReference type="EMBL" id="KLE31647.1"/>
    </source>
</evidence>
<dbReference type="Proteomes" id="UP000053070">
    <property type="component" value="Unassembled WGS sequence"/>
</dbReference>
<comment type="caution">
    <text evidence="2">The sequence shown here is derived from an EMBL/GenBank/DDBJ whole genome shotgun (WGS) entry which is preliminary data.</text>
</comment>
<dbReference type="PATRIC" id="fig|502682.8.peg.1820"/>
<dbReference type="AlphaFoldDB" id="A0A0G9MLU2"/>
<name>A0A0G9MLU2_9SPHN</name>
<reference evidence="2 3" key="1">
    <citation type="submission" date="2015-04" db="EMBL/GenBank/DDBJ databases">
        <title>The draft genome sequence of Erythrobacr gangjinensis K7-2.</title>
        <authorList>
            <person name="Zhuang L."/>
            <person name="Liu Y."/>
            <person name="Shao Z."/>
        </authorList>
    </citation>
    <scope>NUCLEOTIDE SEQUENCE [LARGE SCALE GENOMIC DNA]</scope>
    <source>
        <strain evidence="2 3">K7-2</strain>
    </source>
</reference>
<dbReference type="EMBL" id="LBHC01000002">
    <property type="protein sequence ID" value="KLE31647.1"/>
    <property type="molecule type" value="Genomic_DNA"/>
</dbReference>
<keyword evidence="3" id="KW-1185">Reference proteome</keyword>
<accession>A0A0G9MLU2</accession>
<organism evidence="2 3">
    <name type="scientific">Aurantiacibacter gangjinensis</name>
    <dbReference type="NCBI Taxonomy" id="502682"/>
    <lineage>
        <taxon>Bacteria</taxon>
        <taxon>Pseudomonadati</taxon>
        <taxon>Pseudomonadota</taxon>
        <taxon>Alphaproteobacteria</taxon>
        <taxon>Sphingomonadales</taxon>
        <taxon>Erythrobacteraceae</taxon>
        <taxon>Aurantiacibacter</taxon>
    </lineage>
</organism>
<evidence type="ECO:0000256" key="1">
    <source>
        <dbReference type="SAM" id="Phobius"/>
    </source>
</evidence>
<keyword evidence="1" id="KW-0472">Membrane</keyword>
<protein>
    <submittedName>
        <fullName evidence="2">Uncharacterized protein</fullName>
    </submittedName>
</protein>
<sequence length="191" mass="20872">MRIRRERGLDRAGPADNIARCGFLAVAITAIVAFASVWQPDTDEPLQVTTFDLPNPWFATAEGARHWVRLGVDSLGRFFIDGAIVTPEVAQSVLATHAAENSETVVLLEPEDDAPFGNVLIALGIVRSAGLRRDSLCFMGIEAHRDFEKAVDHASKRNATTNGAERVMVAAQSRTDTLPVSPRCPEWELLH</sequence>
<keyword evidence="1" id="KW-1133">Transmembrane helix</keyword>